<evidence type="ECO:0000313" key="8">
    <source>
        <dbReference type="EMBL" id="MBW2939556.1"/>
    </source>
</evidence>
<keyword evidence="3" id="KW-0808">Transferase</keyword>
<dbReference type="PANTHER" id="PTHR13615:SF3">
    <property type="entry name" value="GLYCOSYLTRANSFERASE-LIKE DOMAIN-CONTAINING PROTEIN 1"/>
    <property type="match status" value="1"/>
</dbReference>
<comment type="similarity">
    <text evidence="1">Belongs to the glycosyltransferase group 1 family. Glycosyltransferase 4 subfamily.</text>
</comment>
<comment type="caution">
    <text evidence="8">The sequence shown here is derived from an EMBL/GenBank/DDBJ whole genome shotgun (WGS) entry which is preliminary data.</text>
</comment>
<evidence type="ECO:0000256" key="6">
    <source>
        <dbReference type="ARBA" id="ARBA00048439"/>
    </source>
</evidence>
<feature type="domain" description="tRNA-queuosine alpha-mannosyltransferase N-terminal" evidence="7">
    <location>
        <begin position="2"/>
        <end position="171"/>
    </location>
</feature>
<gene>
    <name evidence="8" type="ORF">KXJ70_02130</name>
</gene>
<protein>
    <recommendedName>
        <fullName evidence="5">tRNA-queuosine alpha-mannosyltransferase</fullName>
        <ecNumber evidence="4">2.4.1.110</ecNumber>
    </recommendedName>
</protein>
<dbReference type="RefSeq" id="WP_219041806.1">
    <property type="nucleotide sequence ID" value="NZ_JAHWDQ010000001.1"/>
</dbReference>
<evidence type="ECO:0000256" key="2">
    <source>
        <dbReference type="ARBA" id="ARBA00022676"/>
    </source>
</evidence>
<evidence type="ECO:0000313" key="9">
    <source>
        <dbReference type="Proteomes" id="UP001166291"/>
    </source>
</evidence>
<dbReference type="Pfam" id="PF12038">
    <property type="entry name" value="QTMAN_N"/>
    <property type="match status" value="1"/>
</dbReference>
<dbReference type="PANTHER" id="PTHR13615">
    <property type="entry name" value="GLYCOSYLTRANSFERASE-LIKE 1"/>
    <property type="match status" value="1"/>
</dbReference>
<evidence type="ECO:0000256" key="5">
    <source>
        <dbReference type="ARBA" id="ARBA00044539"/>
    </source>
</evidence>
<evidence type="ECO:0000256" key="1">
    <source>
        <dbReference type="ARBA" id="ARBA00009481"/>
    </source>
</evidence>
<dbReference type="Proteomes" id="UP001166291">
    <property type="component" value="Unassembled WGS sequence"/>
</dbReference>
<keyword evidence="2" id="KW-0328">Glycosyltransferase</keyword>
<name>A0ABS6VMM9_9GAMM</name>
<dbReference type="InterPro" id="IPR051862">
    <property type="entry name" value="GT-like_domain_containing_1"/>
</dbReference>
<dbReference type="EMBL" id="JAHWDQ010000001">
    <property type="protein sequence ID" value="MBW2939556.1"/>
    <property type="molecule type" value="Genomic_DNA"/>
</dbReference>
<reference evidence="8" key="1">
    <citation type="submission" date="2021-07" db="EMBL/GenBank/DDBJ databases">
        <title>Zhongshania sp. CAU 1632 isolated from seawater.</title>
        <authorList>
            <person name="Kim W."/>
        </authorList>
    </citation>
    <scope>NUCLEOTIDE SEQUENCE</scope>
    <source>
        <strain evidence="8">CAU 1632</strain>
    </source>
</reference>
<accession>A0ABS6VMM9</accession>
<proteinExistence type="inferred from homology"/>
<sequence>MRILVLSAYHADSHRCWLDGLMAHLSNIEWTVLSLPARYFSWRIRGNSLTWAMQQGEVLSAAYDVVLATSMTDLSALRGLVPALCQIPTAVYFHENQFSYPQSALQRDSVEPQILNLYTALAANRVLFNSEYNRSTFLSGVDTLMARLPDFAPRAEVAAGLANCDVLPVGIDLDLNAPRRLSAGARLKVLWNHRWEYDKGPDRLLALVKECERQGLAIDFYIAGQQFRNSPDEFEQIETILSASDNLVLAQWGYVADSVQYAEVLASCDIALSTAIHDFQGLSVLQAVAAGCVPLVPDRLCYPQWFNAEYRYQSSDNLTEEAAACCAKLAELLVQKKAGRLSSVDISMLDWDVLAPKYLSIFEELSS</sequence>
<evidence type="ECO:0000256" key="3">
    <source>
        <dbReference type="ARBA" id="ARBA00022679"/>
    </source>
</evidence>
<evidence type="ECO:0000256" key="4">
    <source>
        <dbReference type="ARBA" id="ARBA00044517"/>
    </source>
</evidence>
<dbReference type="EC" id="2.4.1.110" evidence="4"/>
<keyword evidence="9" id="KW-1185">Reference proteome</keyword>
<comment type="catalytic activity">
    <reaction evidence="6">
        <text>queuosine(34) in tRNA(Asp) + GDP-alpha-D-mannose = O-4''-alpha-D-mannosylqueuosine(34) in tRNA(Asp) + GDP + H(+)</text>
        <dbReference type="Rhea" id="RHEA:12885"/>
        <dbReference type="Rhea" id="RHEA-COMP:18572"/>
        <dbReference type="Rhea" id="RHEA-COMP:18581"/>
        <dbReference type="ChEBI" id="CHEBI:15378"/>
        <dbReference type="ChEBI" id="CHEBI:57527"/>
        <dbReference type="ChEBI" id="CHEBI:58189"/>
        <dbReference type="ChEBI" id="CHEBI:194431"/>
        <dbReference type="ChEBI" id="CHEBI:194442"/>
        <dbReference type="EC" id="2.4.1.110"/>
    </reaction>
    <physiologicalReaction direction="left-to-right" evidence="6">
        <dbReference type="Rhea" id="RHEA:12886"/>
    </physiologicalReaction>
</comment>
<evidence type="ECO:0000259" key="7">
    <source>
        <dbReference type="Pfam" id="PF12038"/>
    </source>
</evidence>
<dbReference type="InterPro" id="IPR022701">
    <property type="entry name" value="QTMAN_N"/>
</dbReference>
<organism evidence="8 9">
    <name type="scientific">Zhongshania aquimaris</name>
    <dbReference type="NCBI Taxonomy" id="2857107"/>
    <lineage>
        <taxon>Bacteria</taxon>
        <taxon>Pseudomonadati</taxon>
        <taxon>Pseudomonadota</taxon>
        <taxon>Gammaproteobacteria</taxon>
        <taxon>Cellvibrionales</taxon>
        <taxon>Spongiibacteraceae</taxon>
        <taxon>Zhongshania</taxon>
    </lineage>
</organism>